<dbReference type="OrthoDB" id="9815923at2"/>
<name>A0A1G1T8D2_9BACT</name>
<proteinExistence type="predicted"/>
<dbReference type="PANTHER" id="PTHR43685:SF2">
    <property type="entry name" value="GLYCOSYLTRANSFERASE 2-LIKE DOMAIN-CONTAINING PROTEIN"/>
    <property type="match status" value="1"/>
</dbReference>
<dbReference type="RefSeq" id="WP_070726482.1">
    <property type="nucleotide sequence ID" value="NZ_MDZB01000092.1"/>
</dbReference>
<sequence length="335" mass="37721">MADYKLSYVLTTYNKLPYLREVVARLVAARQSDEEIVVCDGGSNDGTPQYLRELFEAGQIQQFVSERDKGEAHGFNKAMLMARGELLKLVTDDDAFCYPAIREACDFMQANPAVDVLTGNCGLIHMERLETASLYDDVADNFRRWLNEREVVWMIGLPLLIRRSSLAITGLFHTGVVQVDTEFTYRITSLKGVSLAWSTAVISTRLENPQSNFRVMNQGKAADASTQESDRMRYYYDKQYGNDLGSLLRQRVPYAEWLKRPLRPLKRALFDALQRPQYQGNATLPTGYVAPAATPNEAARLAAAFVVADEFMAAYNAAHPTDFLFKQQNLTKALA</sequence>
<dbReference type="PANTHER" id="PTHR43685">
    <property type="entry name" value="GLYCOSYLTRANSFERASE"/>
    <property type="match status" value="1"/>
</dbReference>
<dbReference type="InterPro" id="IPR001173">
    <property type="entry name" value="Glyco_trans_2-like"/>
</dbReference>
<dbReference type="SUPFAM" id="SSF53448">
    <property type="entry name" value="Nucleotide-diphospho-sugar transferases"/>
    <property type="match status" value="1"/>
</dbReference>
<dbReference type="EMBL" id="MDZB01000092">
    <property type="protein sequence ID" value="OGX87118.1"/>
    <property type="molecule type" value="Genomic_DNA"/>
</dbReference>
<comment type="caution">
    <text evidence="2">The sequence shown here is derived from an EMBL/GenBank/DDBJ whole genome shotgun (WGS) entry which is preliminary data.</text>
</comment>
<protein>
    <recommendedName>
        <fullName evidence="1">Glycosyltransferase 2-like domain-containing protein</fullName>
    </recommendedName>
</protein>
<dbReference type="Pfam" id="PF00535">
    <property type="entry name" value="Glycos_transf_2"/>
    <property type="match status" value="1"/>
</dbReference>
<dbReference type="STRING" id="1908237.BEN47_11595"/>
<gene>
    <name evidence="2" type="ORF">BEN47_11595</name>
</gene>
<accession>A0A1G1T8D2</accession>
<dbReference type="InterPro" id="IPR029044">
    <property type="entry name" value="Nucleotide-diphossugar_trans"/>
</dbReference>
<dbReference type="CDD" id="cd00761">
    <property type="entry name" value="Glyco_tranf_GTA_type"/>
    <property type="match status" value="1"/>
</dbReference>
<evidence type="ECO:0000259" key="1">
    <source>
        <dbReference type="Pfam" id="PF00535"/>
    </source>
</evidence>
<reference evidence="2 3" key="1">
    <citation type="submission" date="2016-08" db="EMBL/GenBank/DDBJ databases">
        <title>Hymenobacter coccineus sp. nov., Hymenobacter lapidarius sp. nov. and Hymenobacter glacialis sp. nov., isolated from Antarctic soil.</title>
        <authorList>
            <person name="Sedlacek I."/>
            <person name="Kralova S."/>
            <person name="Kyrova K."/>
            <person name="Maslanova I."/>
            <person name="Stankova E."/>
            <person name="Vrbovska V."/>
            <person name="Nemec M."/>
            <person name="Bartak M."/>
            <person name="Svec P."/>
            <person name="Busse H.-J."/>
            <person name="Pantucek R."/>
        </authorList>
    </citation>
    <scope>NUCLEOTIDE SEQUENCE [LARGE SCALE GENOMIC DNA]</scope>
    <source>
        <strain evidence="2 3">CCM 8643</strain>
    </source>
</reference>
<feature type="domain" description="Glycosyltransferase 2-like" evidence="1">
    <location>
        <begin position="8"/>
        <end position="117"/>
    </location>
</feature>
<dbReference type="Gene3D" id="3.90.550.10">
    <property type="entry name" value="Spore Coat Polysaccharide Biosynthesis Protein SpsA, Chain A"/>
    <property type="match status" value="1"/>
</dbReference>
<organism evidence="2 3">
    <name type="scientific">Hymenobacter lapidarius</name>
    <dbReference type="NCBI Taxonomy" id="1908237"/>
    <lineage>
        <taxon>Bacteria</taxon>
        <taxon>Pseudomonadati</taxon>
        <taxon>Bacteroidota</taxon>
        <taxon>Cytophagia</taxon>
        <taxon>Cytophagales</taxon>
        <taxon>Hymenobacteraceae</taxon>
        <taxon>Hymenobacter</taxon>
    </lineage>
</organism>
<dbReference type="AlphaFoldDB" id="A0A1G1T8D2"/>
<keyword evidence="3" id="KW-1185">Reference proteome</keyword>
<evidence type="ECO:0000313" key="2">
    <source>
        <dbReference type="EMBL" id="OGX87118.1"/>
    </source>
</evidence>
<dbReference type="Proteomes" id="UP000176294">
    <property type="component" value="Unassembled WGS sequence"/>
</dbReference>
<evidence type="ECO:0000313" key="3">
    <source>
        <dbReference type="Proteomes" id="UP000176294"/>
    </source>
</evidence>
<dbReference type="InterPro" id="IPR050834">
    <property type="entry name" value="Glycosyltransf_2"/>
</dbReference>